<dbReference type="GO" id="GO:0016020">
    <property type="term" value="C:membrane"/>
    <property type="evidence" value="ECO:0007669"/>
    <property type="project" value="UniProtKB-SubCell"/>
</dbReference>
<dbReference type="AlphaFoldDB" id="D0LYC6"/>
<keyword evidence="4" id="KW-0472">Membrane</keyword>
<comment type="subcellular location">
    <subcellularLocation>
        <location evidence="1">Membrane</location>
        <topology evidence="1">Single-pass membrane protein</topology>
    </subcellularLocation>
</comment>
<evidence type="ECO:0000313" key="7">
    <source>
        <dbReference type="Proteomes" id="UP000001880"/>
    </source>
</evidence>
<dbReference type="HOGENOM" id="CLU_949191_0_0_7"/>
<accession>D0LYC6</accession>
<sequence>MMRLFLRSARRLSGALSDDASYGRRSRGRALALASASALTLAALGGCGGGDKPAAERPEAGGDDVDEDRGSYRRSQAPDIGEDDGDDGLAVEGLRGRLDNYDIQEGVQPHAGALDACFSSYRKAGKRRYLGGRIELAYVVAKDGSVDSVHTLKSDLGAWPVERCLLEVAREMSFARPKGGAAAEFTLPLEFTAQRAPVTLEGDEGSAALAVAGEDALQALADCAEQGEVPERTAVTLYAGLRGAVQSVGFATPEGPADATWLDCAEQAVMGWTVADPKGKITRMTFEFSREAP</sequence>
<dbReference type="STRING" id="502025.Hoch_3776"/>
<reference evidence="6 7" key="1">
    <citation type="journal article" date="2010" name="Stand. Genomic Sci.">
        <title>Complete genome sequence of Haliangium ochraceum type strain (SMP-2).</title>
        <authorList>
            <consortium name="US DOE Joint Genome Institute (JGI-PGF)"/>
            <person name="Ivanova N."/>
            <person name="Daum C."/>
            <person name="Lang E."/>
            <person name="Abt B."/>
            <person name="Kopitz M."/>
            <person name="Saunders E."/>
            <person name="Lapidus A."/>
            <person name="Lucas S."/>
            <person name="Glavina Del Rio T."/>
            <person name="Nolan M."/>
            <person name="Tice H."/>
            <person name="Copeland A."/>
            <person name="Cheng J.F."/>
            <person name="Chen F."/>
            <person name="Bruce D."/>
            <person name="Goodwin L."/>
            <person name="Pitluck S."/>
            <person name="Mavromatis K."/>
            <person name="Pati A."/>
            <person name="Mikhailova N."/>
            <person name="Chen A."/>
            <person name="Palaniappan K."/>
            <person name="Land M."/>
            <person name="Hauser L."/>
            <person name="Chang Y.J."/>
            <person name="Jeffries C.D."/>
            <person name="Detter J.C."/>
            <person name="Brettin T."/>
            <person name="Rohde M."/>
            <person name="Goker M."/>
            <person name="Bristow J."/>
            <person name="Markowitz V."/>
            <person name="Eisen J.A."/>
            <person name="Hugenholtz P."/>
            <person name="Kyrpides N.C."/>
            <person name="Klenk H.P."/>
        </authorList>
    </citation>
    <scope>NUCLEOTIDE SEQUENCE [LARGE SCALE GENOMIC DNA]</scope>
    <source>
        <strain evidence="7">DSM 14365 / CIP 107738 / JCM 11303 / AJ 13395 / SMP-2</strain>
    </source>
</reference>
<dbReference type="NCBIfam" id="NF033768">
    <property type="entry name" value="myxo_SS_tail"/>
    <property type="match status" value="1"/>
</dbReference>
<evidence type="ECO:0000256" key="3">
    <source>
        <dbReference type="ARBA" id="ARBA00022989"/>
    </source>
</evidence>
<proteinExistence type="predicted"/>
<feature type="region of interest" description="Disordered" evidence="5">
    <location>
        <begin position="50"/>
        <end position="88"/>
    </location>
</feature>
<dbReference type="RefSeq" id="WP_012828875.1">
    <property type="nucleotide sequence ID" value="NC_013440.1"/>
</dbReference>
<evidence type="ECO:0000256" key="1">
    <source>
        <dbReference type="ARBA" id="ARBA00004167"/>
    </source>
</evidence>
<keyword evidence="7" id="KW-1185">Reference proteome</keyword>
<protein>
    <submittedName>
        <fullName evidence="6">TonB family protein</fullName>
    </submittedName>
</protein>
<dbReference type="KEGG" id="hoh:Hoch_3776"/>
<evidence type="ECO:0000256" key="4">
    <source>
        <dbReference type="ARBA" id="ARBA00023136"/>
    </source>
</evidence>
<dbReference type="Proteomes" id="UP000001880">
    <property type="component" value="Chromosome"/>
</dbReference>
<name>D0LYC6_HALO1</name>
<keyword evidence="2" id="KW-0812">Transmembrane</keyword>
<evidence type="ECO:0000256" key="5">
    <source>
        <dbReference type="SAM" id="MobiDB-lite"/>
    </source>
</evidence>
<evidence type="ECO:0000256" key="2">
    <source>
        <dbReference type="ARBA" id="ARBA00022692"/>
    </source>
</evidence>
<keyword evidence="3" id="KW-1133">Transmembrane helix</keyword>
<evidence type="ECO:0000313" key="6">
    <source>
        <dbReference type="EMBL" id="ACY16276.1"/>
    </source>
</evidence>
<dbReference type="NCBIfam" id="TIGR01352">
    <property type="entry name" value="tonB_Cterm"/>
    <property type="match status" value="1"/>
</dbReference>
<dbReference type="EMBL" id="CP001804">
    <property type="protein sequence ID" value="ACY16276.1"/>
    <property type="molecule type" value="Genomic_DNA"/>
</dbReference>
<dbReference type="InterPro" id="IPR006260">
    <property type="entry name" value="TonB/TolA_C"/>
</dbReference>
<organism evidence="6 7">
    <name type="scientific">Haliangium ochraceum (strain DSM 14365 / JCM 11303 / SMP-2)</name>
    <dbReference type="NCBI Taxonomy" id="502025"/>
    <lineage>
        <taxon>Bacteria</taxon>
        <taxon>Pseudomonadati</taxon>
        <taxon>Myxococcota</taxon>
        <taxon>Polyangia</taxon>
        <taxon>Haliangiales</taxon>
        <taxon>Kofleriaceae</taxon>
        <taxon>Haliangium</taxon>
    </lineage>
</organism>
<gene>
    <name evidence="6" type="ordered locus">Hoch_3776</name>
</gene>
<dbReference type="InterPro" id="IPR049806">
    <property type="entry name" value="MasK-like_C"/>
</dbReference>